<sequence>MGIENEESALITGSLLSSEGGNFALNPKSEFQKLGAVPKRDSTLPIFNVSATEAVSSKFRGAIYLAPT</sequence>
<dbReference type="Proteomes" id="UP001165082">
    <property type="component" value="Unassembled WGS sequence"/>
</dbReference>
<protein>
    <submittedName>
        <fullName evidence="1">Uncharacterized protein</fullName>
    </submittedName>
</protein>
<proteinExistence type="predicted"/>
<comment type="caution">
    <text evidence="1">The sequence shown here is derived from an EMBL/GenBank/DDBJ whole genome shotgun (WGS) entry which is preliminary data.</text>
</comment>
<organism evidence="1 2">
    <name type="scientific">Triparma retinervis</name>
    <dbReference type="NCBI Taxonomy" id="2557542"/>
    <lineage>
        <taxon>Eukaryota</taxon>
        <taxon>Sar</taxon>
        <taxon>Stramenopiles</taxon>
        <taxon>Ochrophyta</taxon>
        <taxon>Bolidophyceae</taxon>
        <taxon>Parmales</taxon>
        <taxon>Triparmaceae</taxon>
        <taxon>Triparma</taxon>
    </lineage>
</organism>
<name>A0A9W7CA66_9STRA</name>
<reference evidence="1" key="1">
    <citation type="submission" date="2022-07" db="EMBL/GenBank/DDBJ databases">
        <title>Genome analysis of Parmales, a sister group of diatoms, reveals the evolutionary specialization of diatoms from phago-mixotrophs to photoautotrophs.</title>
        <authorList>
            <person name="Ban H."/>
            <person name="Sato S."/>
            <person name="Yoshikawa S."/>
            <person name="Kazumasa Y."/>
            <person name="Nakamura Y."/>
            <person name="Ichinomiya M."/>
            <person name="Saitoh K."/>
            <person name="Sato N."/>
            <person name="Blanc-Mathieu R."/>
            <person name="Endo H."/>
            <person name="Kuwata A."/>
            <person name="Ogata H."/>
        </authorList>
    </citation>
    <scope>NUCLEOTIDE SEQUENCE</scope>
</reference>
<dbReference type="AlphaFoldDB" id="A0A9W7CA66"/>
<evidence type="ECO:0000313" key="1">
    <source>
        <dbReference type="EMBL" id="GMI02812.1"/>
    </source>
</evidence>
<dbReference type="EMBL" id="BRXZ01000002">
    <property type="protein sequence ID" value="GMI02812.1"/>
    <property type="molecule type" value="Genomic_DNA"/>
</dbReference>
<evidence type="ECO:0000313" key="2">
    <source>
        <dbReference type="Proteomes" id="UP001165082"/>
    </source>
</evidence>
<accession>A0A9W7CA66</accession>
<gene>
    <name evidence="1" type="ORF">TrRE_jg11390</name>
</gene>
<keyword evidence="2" id="KW-1185">Reference proteome</keyword>